<dbReference type="PROSITE" id="PS50119">
    <property type="entry name" value="ZF_BBOX"/>
    <property type="match status" value="1"/>
</dbReference>
<dbReference type="Proteomes" id="UP000683360">
    <property type="component" value="Unassembled WGS sequence"/>
</dbReference>
<dbReference type="AlphaFoldDB" id="A0A8S3UGV0"/>
<dbReference type="InterPro" id="IPR000315">
    <property type="entry name" value="Znf_B-box"/>
</dbReference>
<feature type="repeat" description="NHL" evidence="3">
    <location>
        <begin position="164"/>
        <end position="207"/>
    </location>
</feature>
<evidence type="ECO:0000256" key="3">
    <source>
        <dbReference type="PROSITE-ProRule" id="PRU00504"/>
    </source>
</evidence>
<reference evidence="5" key="1">
    <citation type="submission" date="2021-03" db="EMBL/GenBank/DDBJ databases">
        <authorList>
            <person name="Bekaert M."/>
        </authorList>
    </citation>
    <scope>NUCLEOTIDE SEQUENCE</scope>
</reference>
<protein>
    <recommendedName>
        <fullName evidence="4">B box-type domain-containing protein</fullName>
    </recommendedName>
</protein>
<keyword evidence="2" id="KW-0862">Zinc</keyword>
<proteinExistence type="predicted"/>
<name>A0A8S3UGV0_MYTED</name>
<evidence type="ECO:0000256" key="1">
    <source>
        <dbReference type="ARBA" id="ARBA00022737"/>
    </source>
</evidence>
<dbReference type="GO" id="GO:0008270">
    <property type="term" value="F:zinc ion binding"/>
    <property type="evidence" value="ECO:0007669"/>
    <property type="project" value="UniProtKB-KW"/>
</dbReference>
<sequence>MQVLRFIELKCIYTVGMAAALNVCEGCEIDKMLESFCVNCEQLYCQECTTYHMKCKTTRSHILLDASHRDTDINHSSIEVKCGNECGEQVVSLCLDCRQLLCIDCFNKHSMLKATKEHNAITAKHLTDSHPRVIESRPSVVSHPQQLVRAQVQVEKGQYSGTFTNKFKCSAPGDKEVARVRGIAILSDGRIVVADYKNRSLKLFNSELRFETVKYIKEDPRGIATSANDFVVVTIADKKEIRIYKFEKIRYALTKR</sequence>
<comment type="caution">
    <text evidence="5">The sequence shown here is derived from an EMBL/GenBank/DDBJ whole genome shotgun (WGS) entry which is preliminary data.</text>
</comment>
<feature type="domain" description="B box-type" evidence="4">
    <location>
        <begin position="19"/>
        <end position="66"/>
    </location>
</feature>
<dbReference type="InterPro" id="IPR011042">
    <property type="entry name" value="6-blade_b-propeller_TolB-like"/>
</dbReference>
<dbReference type="SUPFAM" id="SSF101898">
    <property type="entry name" value="NHL repeat"/>
    <property type="match status" value="1"/>
</dbReference>
<dbReference type="PROSITE" id="PS51125">
    <property type="entry name" value="NHL"/>
    <property type="match status" value="1"/>
</dbReference>
<evidence type="ECO:0000259" key="4">
    <source>
        <dbReference type="PROSITE" id="PS50119"/>
    </source>
</evidence>
<dbReference type="Gene3D" id="3.30.160.60">
    <property type="entry name" value="Classic Zinc Finger"/>
    <property type="match status" value="1"/>
</dbReference>
<keyword evidence="6" id="KW-1185">Reference proteome</keyword>
<dbReference type="OrthoDB" id="6071863at2759"/>
<gene>
    <name evidence="5" type="ORF">MEDL_54108</name>
</gene>
<dbReference type="Gene3D" id="2.120.10.30">
    <property type="entry name" value="TolB, C-terminal domain"/>
    <property type="match status" value="1"/>
</dbReference>
<evidence type="ECO:0000256" key="2">
    <source>
        <dbReference type="PROSITE-ProRule" id="PRU00024"/>
    </source>
</evidence>
<dbReference type="EMBL" id="CAJPWZ010002603">
    <property type="protein sequence ID" value="CAG2241906.1"/>
    <property type="molecule type" value="Genomic_DNA"/>
</dbReference>
<organism evidence="5 6">
    <name type="scientific">Mytilus edulis</name>
    <name type="common">Blue mussel</name>
    <dbReference type="NCBI Taxonomy" id="6550"/>
    <lineage>
        <taxon>Eukaryota</taxon>
        <taxon>Metazoa</taxon>
        <taxon>Spiralia</taxon>
        <taxon>Lophotrochozoa</taxon>
        <taxon>Mollusca</taxon>
        <taxon>Bivalvia</taxon>
        <taxon>Autobranchia</taxon>
        <taxon>Pteriomorphia</taxon>
        <taxon>Mytilida</taxon>
        <taxon>Mytiloidea</taxon>
        <taxon>Mytilidae</taxon>
        <taxon>Mytilinae</taxon>
        <taxon>Mytilus</taxon>
    </lineage>
</organism>
<keyword evidence="2" id="KW-0479">Metal-binding</keyword>
<dbReference type="InterPro" id="IPR001258">
    <property type="entry name" value="NHL_repeat"/>
</dbReference>
<evidence type="ECO:0000313" key="5">
    <source>
        <dbReference type="EMBL" id="CAG2241906.1"/>
    </source>
</evidence>
<accession>A0A8S3UGV0</accession>
<keyword evidence="1" id="KW-0677">Repeat</keyword>
<evidence type="ECO:0000313" key="6">
    <source>
        <dbReference type="Proteomes" id="UP000683360"/>
    </source>
</evidence>
<keyword evidence="2" id="KW-0863">Zinc-finger</keyword>
<dbReference type="SMART" id="SM00336">
    <property type="entry name" value="BBOX"/>
    <property type="match status" value="2"/>
</dbReference>